<name>A0A438DV09_VITVI</name>
<evidence type="ECO:0000313" key="3">
    <source>
        <dbReference type="EMBL" id="RVW39337.1"/>
    </source>
</evidence>
<reference evidence="3 4" key="1">
    <citation type="journal article" date="2018" name="PLoS Genet.">
        <title>Population sequencing reveals clonal diversity and ancestral inbreeding in the grapevine cultivar Chardonnay.</title>
        <authorList>
            <person name="Roach M.J."/>
            <person name="Johnson D.L."/>
            <person name="Bohlmann J."/>
            <person name="van Vuuren H.J."/>
            <person name="Jones S.J."/>
            <person name="Pretorius I.S."/>
            <person name="Schmidt S.A."/>
            <person name="Borneman A.R."/>
        </authorList>
    </citation>
    <scope>NUCLEOTIDE SEQUENCE [LARGE SCALE GENOMIC DNA]</scope>
    <source>
        <strain evidence="4">cv. Chardonnay</strain>
        <tissue evidence="3">Leaf</tissue>
    </source>
</reference>
<comment type="caution">
    <text evidence="3">The sequence shown here is derived from an EMBL/GenBank/DDBJ whole genome shotgun (WGS) entry which is preliminary data.</text>
</comment>
<evidence type="ECO:0000313" key="4">
    <source>
        <dbReference type="Proteomes" id="UP000288805"/>
    </source>
</evidence>
<feature type="compositionally biased region" description="Basic and acidic residues" evidence="2">
    <location>
        <begin position="556"/>
        <end position="566"/>
    </location>
</feature>
<gene>
    <name evidence="3" type="ORF">CK203_102524</name>
</gene>
<organism evidence="3 4">
    <name type="scientific">Vitis vinifera</name>
    <name type="common">Grape</name>
    <dbReference type="NCBI Taxonomy" id="29760"/>
    <lineage>
        <taxon>Eukaryota</taxon>
        <taxon>Viridiplantae</taxon>
        <taxon>Streptophyta</taxon>
        <taxon>Embryophyta</taxon>
        <taxon>Tracheophyta</taxon>
        <taxon>Spermatophyta</taxon>
        <taxon>Magnoliopsida</taxon>
        <taxon>eudicotyledons</taxon>
        <taxon>Gunneridae</taxon>
        <taxon>Pentapetalae</taxon>
        <taxon>rosids</taxon>
        <taxon>Vitales</taxon>
        <taxon>Vitaceae</taxon>
        <taxon>Viteae</taxon>
        <taxon>Vitis</taxon>
    </lineage>
</organism>
<protein>
    <submittedName>
        <fullName evidence="3">Uncharacterized protein</fullName>
    </submittedName>
</protein>
<evidence type="ECO:0000256" key="1">
    <source>
        <dbReference type="SAM" id="Coils"/>
    </source>
</evidence>
<feature type="compositionally biased region" description="Basic residues" evidence="2">
    <location>
        <begin position="436"/>
        <end position="447"/>
    </location>
</feature>
<accession>A0A438DV09</accession>
<proteinExistence type="predicted"/>
<feature type="coiled-coil region" evidence="1">
    <location>
        <begin position="682"/>
        <end position="783"/>
    </location>
</feature>
<dbReference type="AlphaFoldDB" id="A0A438DV09"/>
<keyword evidence="1" id="KW-0175">Coiled coil</keyword>
<dbReference type="Gene3D" id="1.10.287.1490">
    <property type="match status" value="1"/>
</dbReference>
<feature type="region of interest" description="Disordered" evidence="2">
    <location>
        <begin position="501"/>
        <end position="604"/>
    </location>
</feature>
<dbReference type="EMBL" id="QGNW01001488">
    <property type="protein sequence ID" value="RVW39337.1"/>
    <property type="molecule type" value="Genomic_DNA"/>
</dbReference>
<feature type="compositionally biased region" description="Basic and acidic residues" evidence="2">
    <location>
        <begin position="401"/>
        <end position="420"/>
    </location>
</feature>
<dbReference type="Proteomes" id="UP000288805">
    <property type="component" value="Unassembled WGS sequence"/>
</dbReference>
<feature type="compositionally biased region" description="Low complexity" evidence="2">
    <location>
        <begin position="583"/>
        <end position="596"/>
    </location>
</feature>
<sequence>MVLSAMALEIKLSAFFRDNKFTFFLDHHHPAGGCQRSWEALAIAPVLSPCRRQNVGCGKLSGMTQQGLLATVNDPNNRPGGAPHVLLGSPDGVAPDSDGRHMLSGGGVTFCPHWATWCTEAKKKKDIYDESSSLGIPRQRVFSITARLGVWDTEGSRVSASDIGVVTDCIADFIFALPVYARGFGFVLGALGFLLPSCTVCGLPILLWGRAKGSVSAPLLKMPAKKDVAWSSAVGQSGKDASELVDGEAVFTEKSADNAIYFTKEQFNARSFSSIPSRRGGLTSSAWPFLCLPSNWDHLPDLTKGGAKGHVLVRGVWVGLLEHPERPFTPNRSLVLPGTDMRGCVVEWVEKASFDRLNKLFEITTVERHHQTLLTARNLLVVVREPQSYITNILPKRLPKERLDQQEEKRQEGTLRKVPGEKGCYSSPEARPPAKKEKKKKKKKTKKTLSQVLWIATPNLEASSSSCRSGPSRPDHTIPEYEEAEELEATSNSLQLVFFHPGPSSPQPEMKSADLQVADKPEEMRSPSELRERLMRRHGKRLNVPINLGPPQAKKVHLDRGGEDPTPKVPAPTTTRLDGDRVSASAPASPDAVGPSTAAMVQADGPGRSSLAMVGTPMPEGVVEVPSGEKAPVERSSYTAAAPPSWDELMVMLKGVPCFTDAEVRHPLGISESAVPPHPSGADELRGQLEKVEAELASVRKAVSDGAERLCQVEGEREAIRAEADSLKKEKEGLEGQINEAGQENLQLRREMEELRANLAAQKQELEDLRASMAAQKEEMEASFAA</sequence>
<feature type="compositionally biased region" description="Basic and acidic residues" evidence="2">
    <location>
        <begin position="517"/>
        <end position="533"/>
    </location>
</feature>
<feature type="region of interest" description="Disordered" evidence="2">
    <location>
        <begin position="401"/>
        <end position="448"/>
    </location>
</feature>
<evidence type="ECO:0000256" key="2">
    <source>
        <dbReference type="SAM" id="MobiDB-lite"/>
    </source>
</evidence>